<dbReference type="Proteomes" id="UP000319424">
    <property type="component" value="Unassembled WGS sequence"/>
</dbReference>
<feature type="transmembrane region" description="Helical" evidence="2">
    <location>
        <begin position="483"/>
        <end position="516"/>
    </location>
</feature>
<dbReference type="AlphaFoldDB" id="A0A552UXH9"/>
<evidence type="ECO:0000313" key="4">
    <source>
        <dbReference type="Proteomes" id="UP000319424"/>
    </source>
</evidence>
<sequence length="992" mass="111515">MAKKIIKATDKIINRYSKTGLEQVNLEKKQIKSITSKIQDVELNTNKVFSQTNSNYDIGKSRKHKHSIQEQKTTAQAQSGLTSQTTTQDTLQHSQNHAEQANTSTGTQINNSSGNNQTAKYPDMPYNKENLKNTYDGQFRQTNQVLSHSTSSNNNTISSTTVNTKKSISRIDSSSSRLLEEKTTERLKHKNKSSRLKYSAKDIKLNYDAKNGSLKFEMKGNRLSREIIDIKESKIKNRVSALKFNDKDFKSSAKDRLYSAYYKVMDNNDETDTSNEVFTSVSKLHRGKKKLVYTSKFIASGTKNILDKKAIKKEKKKIRQRLKFDDEVKREFKPIEKIKLREKSLLASTTALGVQFTKNKVISSYANAFETNDKTDVTNTLLKDIRFTKGLYSDVRIGFKTRQAKKGLKESRQLLKKRQTRLKSKSVLGKEKIKKQKLLQKKALKKKYARDFRNKTQRTIRDKATQMVAKSAKKTAVLVQKALAKIVASIVGALGVPVASVGAVVLVAIVLFTSIFASFSQVMAYTYPAKDKEVTKTNDFFEKRELDIESKANNPPSGYDDYTFDIGYVGHSKDDLIAYLSVKYYKEQFTKDKVQAELESILSEAYVDESWVEKVKHSSCDDYGCTYWYTYTYHSILKTKDVTEVLKSRLSADELKDFERFRETKGMFSMFKQPLKADYKSLVTKKFGYQFSLNSTSNIEYIDYMELMSNSGEEVYAMIPGKISSKGDYIEIKTSSGNSVRYYGISLTSSGKIEAGDILGQVSGDRLKIQVVDKDGNLLDPYFYIESKIDGEPSVITDIGSSNINLGNINPSGYGKDAVEYAKQFVGQNGAYMFKNVITPTTGHHTEEWCADFCASVITKSIGGTIKGNTIYDADGKPFMNWSAGVAQWADYARASGILHPINSGYKPKAGDLILSYGNHIEMIADPSNFTTISGNSGNNNDNLSKVRVKTAGSATGWTNFSPRWTPGNTYIISVPYKAESKEAEEQEKSNG</sequence>
<evidence type="ECO:0000313" key="3">
    <source>
        <dbReference type="EMBL" id="TRW22907.1"/>
    </source>
</evidence>
<evidence type="ECO:0000256" key="1">
    <source>
        <dbReference type="SAM" id="MobiDB-lite"/>
    </source>
</evidence>
<proteinExistence type="predicted"/>
<reference evidence="3 4" key="1">
    <citation type="submission" date="2019-07" db="EMBL/GenBank/DDBJ databases">
        <title>Criibacterium bergeronii gen. nov., sp. nov. isolated from human clinical samples.</title>
        <authorList>
            <person name="Maheux A.F."/>
            <person name="Boudreau D.K."/>
            <person name="Berube E."/>
            <person name="Brodeur S."/>
            <person name="Bernard K.A."/>
            <person name="Abed J.Y."/>
            <person name="Ducrey E."/>
            <person name="Guay E.F."/>
            <person name="Raymond F."/>
            <person name="Corbeil J."/>
            <person name="Domingo M.-C."/>
            <person name="Roy P.H."/>
            <person name="Boissinot M."/>
            <person name="Tocheva E.I."/>
            <person name="Omar R.F."/>
        </authorList>
    </citation>
    <scope>NUCLEOTIDE SEQUENCE [LARGE SCALE GENOMIC DNA]</scope>
    <source>
        <strain evidence="3 4">CCRI-24246</strain>
    </source>
</reference>
<dbReference type="EMBL" id="VJXW01000023">
    <property type="protein sequence ID" value="TRW22907.1"/>
    <property type="molecule type" value="Genomic_DNA"/>
</dbReference>
<protein>
    <recommendedName>
        <fullName evidence="5">CHAP domain-containing protein</fullName>
    </recommendedName>
</protein>
<comment type="caution">
    <text evidence="3">The sequence shown here is derived from an EMBL/GenBank/DDBJ whole genome shotgun (WGS) entry which is preliminary data.</text>
</comment>
<evidence type="ECO:0000256" key="2">
    <source>
        <dbReference type="SAM" id="Phobius"/>
    </source>
</evidence>
<feature type="region of interest" description="Disordered" evidence="1">
    <location>
        <begin position="52"/>
        <end position="131"/>
    </location>
</feature>
<feature type="compositionally biased region" description="Low complexity" evidence="1">
    <location>
        <begin position="73"/>
        <end position="95"/>
    </location>
</feature>
<organism evidence="3 4">
    <name type="scientific">Criibacterium bergeronii</name>
    <dbReference type="NCBI Taxonomy" id="1871336"/>
    <lineage>
        <taxon>Bacteria</taxon>
        <taxon>Bacillati</taxon>
        <taxon>Bacillota</taxon>
        <taxon>Clostridia</taxon>
        <taxon>Peptostreptococcales</taxon>
        <taxon>Filifactoraceae</taxon>
        <taxon>Criibacterium</taxon>
    </lineage>
</organism>
<name>A0A552UXH9_9FIRM</name>
<keyword evidence="2" id="KW-0472">Membrane</keyword>
<evidence type="ECO:0008006" key="5">
    <source>
        <dbReference type="Google" id="ProtNLM"/>
    </source>
</evidence>
<feature type="compositionally biased region" description="Low complexity" evidence="1">
    <location>
        <begin position="149"/>
        <end position="177"/>
    </location>
</feature>
<keyword evidence="2" id="KW-0812">Transmembrane</keyword>
<dbReference type="OrthoDB" id="9812962at2"/>
<feature type="compositionally biased region" description="Polar residues" evidence="1">
    <location>
        <begin position="97"/>
        <end position="119"/>
    </location>
</feature>
<keyword evidence="2" id="KW-1133">Transmembrane helix</keyword>
<dbReference type="RefSeq" id="WP_144398826.1">
    <property type="nucleotide sequence ID" value="NZ_VJXW01000023.1"/>
</dbReference>
<gene>
    <name evidence="3" type="ORF">FL857_10885</name>
</gene>
<feature type="region of interest" description="Disordered" evidence="1">
    <location>
        <begin position="146"/>
        <end position="195"/>
    </location>
</feature>
<accession>A0A552UXH9</accession>